<feature type="domain" description="P-type ATPase C-terminal" evidence="22">
    <location>
        <begin position="1095"/>
        <end position="1343"/>
    </location>
</feature>
<dbReference type="NCBIfam" id="TIGR01494">
    <property type="entry name" value="ATPase_P-type"/>
    <property type="match status" value="2"/>
</dbReference>
<evidence type="ECO:0000256" key="14">
    <source>
        <dbReference type="ARBA" id="ARBA00049128"/>
    </source>
</evidence>
<dbReference type="Pfam" id="PF13246">
    <property type="entry name" value="Cation_ATPase"/>
    <property type="match status" value="1"/>
</dbReference>
<dbReference type="SUPFAM" id="SSF81660">
    <property type="entry name" value="Metal cation-transporting ATPase, ATP-binding domain N"/>
    <property type="match status" value="1"/>
</dbReference>
<dbReference type="GO" id="GO:0090556">
    <property type="term" value="F:phosphatidylserine floppase activity"/>
    <property type="evidence" value="ECO:0007669"/>
    <property type="project" value="RHEA"/>
</dbReference>
<dbReference type="SUPFAM" id="SSF81665">
    <property type="entry name" value="Calcium ATPase, transmembrane domain M"/>
    <property type="match status" value="1"/>
</dbReference>
<dbReference type="InterPro" id="IPR032631">
    <property type="entry name" value="P-type_ATPase_N"/>
</dbReference>
<dbReference type="InterPro" id="IPR023299">
    <property type="entry name" value="ATPase_P-typ_cyto_dom_N"/>
</dbReference>
<dbReference type="EMBL" id="OOIN01000029">
    <property type="protein sequence ID" value="SPO29671.1"/>
    <property type="molecule type" value="Genomic_DNA"/>
</dbReference>
<comment type="catalytic activity">
    <reaction evidence="14">
        <text>a 1,2-diacyl-sn-glycero-3-phosphoethanolamine(out) + ATP + H2O = a 1,2-diacyl-sn-glycero-3-phosphoethanolamine(in) + ADP + phosphate + H(+)</text>
        <dbReference type="Rhea" id="RHEA:66132"/>
        <dbReference type="ChEBI" id="CHEBI:15377"/>
        <dbReference type="ChEBI" id="CHEBI:15378"/>
        <dbReference type="ChEBI" id="CHEBI:30616"/>
        <dbReference type="ChEBI" id="CHEBI:43474"/>
        <dbReference type="ChEBI" id="CHEBI:64612"/>
        <dbReference type="ChEBI" id="CHEBI:456216"/>
    </reaction>
    <physiologicalReaction direction="left-to-right" evidence="14">
        <dbReference type="Rhea" id="RHEA:66133"/>
    </physiologicalReaction>
</comment>
<feature type="binding site" evidence="18">
    <location>
        <position position="672"/>
    </location>
    <ligand>
        <name>Mg(2+)</name>
        <dbReference type="ChEBI" id="CHEBI:18420"/>
    </ligand>
</feature>
<dbReference type="GO" id="GO:0045332">
    <property type="term" value="P:phospholipid translocation"/>
    <property type="evidence" value="ECO:0007669"/>
    <property type="project" value="TreeGrafter"/>
</dbReference>
<feature type="compositionally biased region" description="Polar residues" evidence="20">
    <location>
        <begin position="47"/>
        <end position="64"/>
    </location>
</feature>
<feature type="compositionally biased region" description="Basic and acidic residues" evidence="20">
    <location>
        <begin position="34"/>
        <end position="46"/>
    </location>
</feature>
<dbReference type="GO" id="GO:0032456">
    <property type="term" value="P:endocytic recycling"/>
    <property type="evidence" value="ECO:0007669"/>
    <property type="project" value="TreeGrafter"/>
</dbReference>
<feature type="binding site" evidence="17">
    <location>
        <position position="869"/>
    </location>
    <ligand>
        <name>ATP</name>
        <dbReference type="ChEBI" id="CHEBI:30616"/>
    </ligand>
</feature>
<dbReference type="InterPro" id="IPR006539">
    <property type="entry name" value="P-type_ATPase_IV"/>
</dbReference>
<dbReference type="InterPro" id="IPR023298">
    <property type="entry name" value="ATPase_P-typ_TM_dom_sf"/>
</dbReference>
<reference evidence="23 24" key="1">
    <citation type="submission" date="2018-03" db="EMBL/GenBank/DDBJ databases">
        <authorList>
            <person name="Guldener U."/>
        </authorList>
    </citation>
    <scope>NUCLEOTIDE SEQUENCE [LARGE SCALE GENOMIC DNA]</scope>
    <source>
        <strain evidence="23 24">NBRC100155</strain>
    </source>
</reference>
<keyword evidence="4 19" id="KW-0812">Transmembrane</keyword>
<dbReference type="SUPFAM" id="SSF56784">
    <property type="entry name" value="HAD-like"/>
    <property type="match status" value="1"/>
</dbReference>
<feature type="binding site" evidence="17">
    <location>
        <position position="836"/>
    </location>
    <ligand>
        <name>ATP</name>
        <dbReference type="ChEBI" id="CHEBI:30616"/>
    </ligand>
</feature>
<feature type="binding site" evidence="17">
    <location>
        <position position="951"/>
    </location>
    <ligand>
        <name>ATP</name>
        <dbReference type="ChEBI" id="CHEBI:30616"/>
    </ligand>
</feature>
<dbReference type="SFLD" id="SFLDS00003">
    <property type="entry name" value="Haloacid_Dehalogenase"/>
    <property type="match status" value="1"/>
</dbReference>
<name>A0A5C3EJI5_9BASI</name>
<dbReference type="FunFam" id="3.40.1110.10:FF:000064">
    <property type="entry name" value="Phospholipid-transporting ATPase"/>
    <property type="match status" value="1"/>
</dbReference>
<feature type="binding site" evidence="17">
    <location>
        <position position="1043"/>
    </location>
    <ligand>
        <name>ATP</name>
        <dbReference type="ChEBI" id="CHEBI:30616"/>
    </ligand>
</feature>
<keyword evidence="24" id="KW-1185">Reference proteome</keyword>
<keyword evidence="12 19" id="KW-0472">Membrane</keyword>
<feature type="compositionally biased region" description="Low complexity" evidence="20">
    <location>
        <begin position="14"/>
        <end position="24"/>
    </location>
</feature>
<evidence type="ECO:0000256" key="12">
    <source>
        <dbReference type="ARBA" id="ARBA00023136"/>
    </source>
</evidence>
<feature type="binding site" evidence="17">
    <location>
        <position position="813"/>
    </location>
    <ligand>
        <name>ATP</name>
        <dbReference type="ChEBI" id="CHEBI:30616"/>
    </ligand>
</feature>
<dbReference type="CDD" id="cd02073">
    <property type="entry name" value="P-type_ATPase_APLT_Dnf-like"/>
    <property type="match status" value="1"/>
</dbReference>
<dbReference type="PANTHER" id="PTHR24092">
    <property type="entry name" value="PROBABLE PHOSPHOLIPID-TRANSPORTING ATPASE"/>
    <property type="match status" value="1"/>
</dbReference>
<proteinExistence type="inferred from homology"/>
<feature type="domain" description="P-type ATPase N-terminal" evidence="21">
    <location>
        <begin position="284"/>
        <end position="350"/>
    </location>
</feature>
<feature type="binding site" evidence="18">
    <location>
        <position position="1069"/>
    </location>
    <ligand>
        <name>Mg(2+)</name>
        <dbReference type="ChEBI" id="CHEBI:18420"/>
    </ligand>
</feature>
<keyword evidence="8 18" id="KW-0460">Magnesium</keyword>
<dbReference type="InterPro" id="IPR023214">
    <property type="entry name" value="HAD_sf"/>
</dbReference>
<dbReference type="OrthoDB" id="377733at2759"/>
<comment type="catalytic activity">
    <reaction evidence="13 19">
        <text>ATP + H2O + phospholipidSide 1 = ADP + phosphate + phospholipidSide 2.</text>
        <dbReference type="EC" id="7.6.2.1"/>
    </reaction>
</comment>
<evidence type="ECO:0000256" key="8">
    <source>
        <dbReference type="ARBA" id="ARBA00022842"/>
    </source>
</evidence>
<feature type="binding site" evidence="17">
    <location>
        <position position="674"/>
    </location>
    <ligand>
        <name>ATP</name>
        <dbReference type="ChEBI" id="CHEBI:30616"/>
    </ligand>
</feature>
<evidence type="ECO:0000256" key="6">
    <source>
        <dbReference type="ARBA" id="ARBA00022741"/>
    </source>
</evidence>
<feature type="binding site" evidence="17">
    <location>
        <position position="772"/>
    </location>
    <ligand>
        <name>ATP</name>
        <dbReference type="ChEBI" id="CHEBI:30616"/>
    </ligand>
</feature>
<dbReference type="Gene3D" id="2.70.150.10">
    <property type="entry name" value="Calcium-transporting ATPase, cytoplasmic transduction domain A"/>
    <property type="match status" value="1"/>
</dbReference>
<evidence type="ECO:0000256" key="20">
    <source>
        <dbReference type="SAM" id="MobiDB-lite"/>
    </source>
</evidence>
<keyword evidence="7 17" id="KW-0067">ATP-binding</keyword>
<feature type="binding site" evidence="17">
    <location>
        <position position="949"/>
    </location>
    <ligand>
        <name>ATP</name>
        <dbReference type="ChEBI" id="CHEBI:30616"/>
    </ligand>
</feature>
<gene>
    <name evidence="23" type="ORF">UTRI_05493</name>
</gene>
<evidence type="ECO:0000256" key="5">
    <source>
        <dbReference type="ARBA" id="ARBA00022723"/>
    </source>
</evidence>
<evidence type="ECO:0000256" key="2">
    <source>
        <dbReference type="ARBA" id="ARBA00004166"/>
    </source>
</evidence>
<evidence type="ECO:0000313" key="24">
    <source>
        <dbReference type="Proteomes" id="UP000324022"/>
    </source>
</evidence>
<feature type="active site" description="4-aspartylphosphate intermediate" evidence="16">
    <location>
        <position position="672"/>
    </location>
</feature>
<accession>A0A5C3EJI5</accession>
<keyword evidence="10 19" id="KW-1133">Transmembrane helix</keyword>
<dbReference type="Gene3D" id="3.40.50.1000">
    <property type="entry name" value="HAD superfamily/HAD-like"/>
    <property type="match status" value="1"/>
</dbReference>
<dbReference type="FunFam" id="2.70.150.10:FF:000026">
    <property type="entry name" value="Phospholipid-transporting ATPase"/>
    <property type="match status" value="1"/>
</dbReference>
<evidence type="ECO:0000313" key="23">
    <source>
        <dbReference type="EMBL" id="SPO29671.1"/>
    </source>
</evidence>
<feature type="binding site" evidence="18">
    <location>
        <position position="674"/>
    </location>
    <ligand>
        <name>Mg(2+)</name>
        <dbReference type="ChEBI" id="CHEBI:18420"/>
    </ligand>
</feature>
<sequence length="1410" mass="156791">MDDFDDFVSPSGRQQQQQQQHTQQSRVHSSASTHHNDPFADFDHSQDTFGIPQQQKIPGSTSGPSHVLVDADDLDLMGDDDQDDDFGNFGSGGASSRNQNYPPTSSSGARGGYANDPFANSTVSFDHHDTAMGLDAPRSNFGNPMMQGSMESGLPLAAAAQTPAGYQGGGGGNGYNTEGPFADAYAARHSFKSIEADDEISPMDDGKYMPYAGTSATTPTLGGGSGSRRSGMRGAGLTSGTSRRPPRDGLLDGVKRSMRSVKADIDTVLRRRRQQEKRDGDRIVQLNDPLANDKSDFLDNYVSTSKYNVLSFIPKFLVEQFSKYANVFFLFTACIQQIPGVSPTNRWTTIVPLALVLLASAFKEIKEDIKRHQSDSELNARISHVLDPGTGSFEPRRWRHIRVGDIIRVENNEFFPADLVLLSSSEPEGLCYIETANLDGETNLKIKQASPDTAKLTSSSAASTLRGNLTSEQPNNSLYTFDATLNIQLSSTPGFSGTPMRKAPLSPEQLLLRGAQLRNTPWVYGLVVFTGHETKLMRNATATPIKRTAVEKQVNVQILLLFILLLALSVASSIGAIVRNTAYAGEMKYLLLNEEGKGKARQFIEDILTFVIAYNNLIPISLIVTVEVVKYQQAMLINSDLDMYYAPTDTPALCRTSSLVEELGQIDYIFSDKTGTLTRNEMEFKQASIGGISFTDVIDESKQGTGEIGPDGREIGGQRTWHELKAIMDGRTPDDGSSAVIDEFLTLLAVCHTVIPERKGDKVIFQASSPDEAALVAGAESLGYQFTTRKPRSVFVNIRGTEREWEILNVCEFNSTRKRMSTVVRCPDGKIKLYCKGADTVILARLSDNQPFTDQTMIHLEDYATEGLRTLCIAMREVSEQEYRQWSKIYDQAAATIQGRSEALDKAAEMIEQNMFLLGATAIEDKLQDGVPDTIHTLQSAGIKIWVLTGDRQETAINIGLSCRLISESMNLVIINEENLHDTAEVLNKRLQAIKNQRNTAGVEQEEMALVIDGKSLTFALDKELSKVFLELAVLCKAVICCRVSPLQKALVVKLVKKNMSSLLLAIGDGANDVSMIQAAHVGVGISGVEGLQAARSADVAISQFRYLRKLLLVHGSWSYARLSKMILYSFYKNITLYMTLFWYSFQNSFSGQVAFESWTLSFYNVIFTVLPPLVIGIFDQFLSARMLDRYPQLYGQVYFDKRRFWGWTANAFFHSLITYLFTTVIFWESPQLSDGYSSYSWIWGTTLFMVVLVTVLGKAALISDLWTKYTFAAIPGSLLFTIAFLAIYALIAPRLGFSKEYDGIVGPLYGFSTFWFSMLVIPTICLTRDFCWKYWKRTYKPESYHIVQEVQKYNLQDYRPRMDQFQKAIRKVRAVQRMRRTRGFAFSQTEGSADLIRKYDTTIAKASGQ</sequence>
<feature type="binding site" evidence="17">
    <location>
        <position position="673"/>
    </location>
    <ligand>
        <name>ATP</name>
        <dbReference type="ChEBI" id="CHEBI:30616"/>
    </ligand>
</feature>
<dbReference type="SFLD" id="SFLDG00002">
    <property type="entry name" value="C1.7:_P-type_atpase_like"/>
    <property type="match status" value="1"/>
</dbReference>
<keyword evidence="5 18" id="KW-0479">Metal-binding</keyword>
<dbReference type="InterPro" id="IPR008250">
    <property type="entry name" value="ATPase_P-typ_transduc_dom_A_sf"/>
</dbReference>
<dbReference type="InterPro" id="IPR001757">
    <property type="entry name" value="P_typ_ATPase"/>
</dbReference>
<evidence type="ECO:0000256" key="10">
    <source>
        <dbReference type="ARBA" id="ARBA00022989"/>
    </source>
</evidence>
<evidence type="ECO:0000259" key="21">
    <source>
        <dbReference type="Pfam" id="PF16209"/>
    </source>
</evidence>
<dbReference type="PRINTS" id="PR00119">
    <property type="entry name" value="CATATPASE"/>
</dbReference>
<evidence type="ECO:0000256" key="4">
    <source>
        <dbReference type="ARBA" id="ARBA00022692"/>
    </source>
</evidence>
<evidence type="ECO:0000256" key="15">
    <source>
        <dbReference type="ARBA" id="ARBA00051303"/>
    </source>
</evidence>
<keyword evidence="11" id="KW-0333">Golgi apparatus</keyword>
<feature type="binding site" evidence="17">
    <location>
        <position position="1049"/>
    </location>
    <ligand>
        <name>ATP</name>
        <dbReference type="ChEBI" id="CHEBI:30616"/>
    </ligand>
</feature>
<dbReference type="Gene3D" id="3.40.1110.10">
    <property type="entry name" value="Calcium-transporting ATPase, cytoplasmic domain N"/>
    <property type="match status" value="1"/>
</dbReference>
<feature type="transmembrane region" description="Helical" evidence="19">
    <location>
        <begin position="1305"/>
        <end position="1328"/>
    </location>
</feature>
<dbReference type="GO" id="GO:0000287">
    <property type="term" value="F:magnesium ion binding"/>
    <property type="evidence" value="ECO:0007669"/>
    <property type="project" value="UniProtKB-UniRule"/>
</dbReference>
<feature type="transmembrane region" description="Helical" evidence="19">
    <location>
        <begin position="558"/>
        <end position="578"/>
    </location>
</feature>
<comment type="subcellular location">
    <subcellularLocation>
        <location evidence="2">Golgi apparatus</location>
        <location evidence="2">trans-Golgi network membrane</location>
        <topology evidence="2">Multi-pass membrane protein</topology>
    </subcellularLocation>
    <subcellularLocation>
        <location evidence="19">Membrane</location>
        <topology evidence="19">Multi-pass membrane protein</topology>
    </subcellularLocation>
</comment>
<comment type="catalytic activity">
    <reaction evidence="15">
        <text>a 1,2-diacyl-sn-glycero-3-phospho-L-serine(out) + ATP + H2O = a 1,2-diacyl-sn-glycero-3-phospho-L-serine(in) + ADP + phosphate + H(+)</text>
        <dbReference type="Rhea" id="RHEA:38567"/>
        <dbReference type="ChEBI" id="CHEBI:15377"/>
        <dbReference type="ChEBI" id="CHEBI:15378"/>
        <dbReference type="ChEBI" id="CHEBI:30616"/>
        <dbReference type="ChEBI" id="CHEBI:43474"/>
        <dbReference type="ChEBI" id="CHEBI:57262"/>
        <dbReference type="ChEBI" id="CHEBI:456216"/>
    </reaction>
    <physiologicalReaction direction="left-to-right" evidence="15">
        <dbReference type="Rhea" id="RHEA:38568"/>
    </physiologicalReaction>
</comment>
<evidence type="ECO:0000256" key="11">
    <source>
        <dbReference type="ARBA" id="ARBA00023034"/>
    </source>
</evidence>
<evidence type="ECO:0000256" key="1">
    <source>
        <dbReference type="ARBA" id="ARBA00001946"/>
    </source>
</evidence>
<dbReference type="FunFam" id="3.40.50.1000:FF:000010">
    <property type="entry name" value="Phospholipid-transporting ATPase"/>
    <property type="match status" value="1"/>
</dbReference>
<dbReference type="NCBIfam" id="TIGR01652">
    <property type="entry name" value="ATPase-Plipid"/>
    <property type="match status" value="1"/>
</dbReference>
<dbReference type="PROSITE" id="PS00154">
    <property type="entry name" value="ATPASE_E1_E2"/>
    <property type="match status" value="1"/>
</dbReference>
<dbReference type="GO" id="GO:0016887">
    <property type="term" value="F:ATP hydrolysis activity"/>
    <property type="evidence" value="ECO:0007669"/>
    <property type="project" value="InterPro"/>
</dbReference>
<evidence type="ECO:0000256" key="7">
    <source>
        <dbReference type="ARBA" id="ARBA00022840"/>
    </source>
</evidence>
<dbReference type="GO" id="GO:0005886">
    <property type="term" value="C:plasma membrane"/>
    <property type="evidence" value="ECO:0007669"/>
    <property type="project" value="TreeGrafter"/>
</dbReference>
<dbReference type="GO" id="GO:0005802">
    <property type="term" value="C:trans-Golgi network"/>
    <property type="evidence" value="ECO:0007669"/>
    <property type="project" value="TreeGrafter"/>
</dbReference>
<dbReference type="SUPFAM" id="SSF81653">
    <property type="entry name" value="Calcium ATPase, transduction domain A"/>
    <property type="match status" value="1"/>
</dbReference>
<feature type="binding site" evidence="18">
    <location>
        <position position="1073"/>
    </location>
    <ligand>
        <name>Mg(2+)</name>
        <dbReference type="ChEBI" id="CHEBI:18420"/>
    </ligand>
</feature>
<evidence type="ECO:0000259" key="22">
    <source>
        <dbReference type="Pfam" id="PF16212"/>
    </source>
</evidence>
<keyword evidence="9 19" id="KW-1278">Translocase</keyword>
<dbReference type="InterPro" id="IPR032630">
    <property type="entry name" value="P_typ_ATPase_c"/>
</dbReference>
<evidence type="ECO:0000256" key="13">
    <source>
        <dbReference type="ARBA" id="ARBA00034036"/>
    </source>
</evidence>
<feature type="binding site" evidence="17">
    <location>
        <position position="1072"/>
    </location>
    <ligand>
        <name>ATP</name>
        <dbReference type="ChEBI" id="CHEBI:30616"/>
    </ligand>
</feature>
<feature type="compositionally biased region" description="Acidic residues" evidence="20">
    <location>
        <begin position="70"/>
        <end position="86"/>
    </location>
</feature>
<dbReference type="FunFam" id="3.40.50.1000:FF:000001">
    <property type="entry name" value="Phospholipid-transporting ATPase IC"/>
    <property type="match status" value="1"/>
</dbReference>
<feature type="transmembrane region" description="Helical" evidence="19">
    <location>
        <begin position="1166"/>
        <end position="1184"/>
    </location>
</feature>
<feature type="binding site" evidence="17">
    <location>
        <position position="672"/>
    </location>
    <ligand>
        <name>ATP</name>
        <dbReference type="ChEBI" id="CHEBI:30616"/>
    </ligand>
</feature>
<dbReference type="InterPro" id="IPR018303">
    <property type="entry name" value="ATPase_P-typ_P_site"/>
</dbReference>
<evidence type="ECO:0000256" key="19">
    <source>
        <dbReference type="RuleBase" id="RU362033"/>
    </source>
</evidence>
<feature type="transmembrane region" description="Helical" evidence="19">
    <location>
        <begin position="1205"/>
        <end position="1228"/>
    </location>
</feature>
<feature type="compositionally biased region" description="Polar residues" evidence="20">
    <location>
        <begin position="96"/>
        <end position="108"/>
    </location>
</feature>
<dbReference type="GO" id="GO:0006892">
    <property type="term" value="P:post-Golgi vesicle-mediated transport"/>
    <property type="evidence" value="ECO:0007669"/>
    <property type="project" value="TreeGrafter"/>
</dbReference>
<feature type="region of interest" description="Disordered" evidence="20">
    <location>
        <begin position="212"/>
        <end position="252"/>
    </location>
</feature>
<comment type="cofactor">
    <cofactor evidence="1 18">
        <name>Mg(2+)</name>
        <dbReference type="ChEBI" id="CHEBI:18420"/>
    </cofactor>
</comment>
<feature type="region of interest" description="Disordered" evidence="20">
    <location>
        <begin position="1"/>
        <end position="115"/>
    </location>
</feature>
<dbReference type="InterPro" id="IPR036412">
    <property type="entry name" value="HAD-like_sf"/>
</dbReference>
<organism evidence="23 24">
    <name type="scientific">Ustilago trichophora</name>
    <dbReference type="NCBI Taxonomy" id="86804"/>
    <lineage>
        <taxon>Eukaryota</taxon>
        <taxon>Fungi</taxon>
        <taxon>Dikarya</taxon>
        <taxon>Basidiomycota</taxon>
        <taxon>Ustilaginomycotina</taxon>
        <taxon>Ustilaginomycetes</taxon>
        <taxon>Ustilaginales</taxon>
        <taxon>Ustilaginaceae</taxon>
        <taxon>Ustilago</taxon>
    </lineage>
</organism>
<dbReference type="PANTHER" id="PTHR24092:SF150">
    <property type="entry name" value="PHOSPHOLIPID-TRANSPORTING ATPASE"/>
    <property type="match status" value="1"/>
</dbReference>
<dbReference type="InterPro" id="IPR044492">
    <property type="entry name" value="P_typ_ATPase_HD_dom"/>
</dbReference>
<feature type="binding site" evidence="17">
    <location>
        <position position="950"/>
    </location>
    <ligand>
        <name>ATP</name>
        <dbReference type="ChEBI" id="CHEBI:30616"/>
    </ligand>
</feature>
<evidence type="ECO:0000256" key="3">
    <source>
        <dbReference type="ARBA" id="ARBA00008109"/>
    </source>
</evidence>
<protein>
    <recommendedName>
        <fullName evidence="19">Phospholipid-transporting ATPase</fullName>
        <ecNumber evidence="19">7.6.2.1</ecNumber>
    </recommendedName>
</protein>
<evidence type="ECO:0000256" key="16">
    <source>
        <dbReference type="PIRSR" id="PIRSR606539-1"/>
    </source>
</evidence>
<dbReference type="Pfam" id="PF16209">
    <property type="entry name" value="PhoLip_ATPase_N"/>
    <property type="match status" value="1"/>
</dbReference>
<evidence type="ECO:0000256" key="9">
    <source>
        <dbReference type="ARBA" id="ARBA00022967"/>
    </source>
</evidence>
<evidence type="ECO:0000256" key="18">
    <source>
        <dbReference type="PIRSR" id="PIRSR606539-3"/>
    </source>
</evidence>
<feature type="transmembrane region" description="Helical" evidence="19">
    <location>
        <begin position="1240"/>
        <end position="1258"/>
    </location>
</feature>
<dbReference type="GO" id="GO:0005524">
    <property type="term" value="F:ATP binding"/>
    <property type="evidence" value="ECO:0007669"/>
    <property type="project" value="UniProtKB-UniRule"/>
</dbReference>
<dbReference type="Proteomes" id="UP000324022">
    <property type="component" value="Unassembled WGS sequence"/>
</dbReference>
<dbReference type="EC" id="7.6.2.1" evidence="19"/>
<dbReference type="SFLD" id="SFLDF00027">
    <property type="entry name" value="p-type_atpase"/>
    <property type="match status" value="1"/>
</dbReference>
<dbReference type="Pfam" id="PF16212">
    <property type="entry name" value="PhoLip_ATPase_C"/>
    <property type="match status" value="1"/>
</dbReference>
<feature type="transmembrane region" description="Helical" evidence="19">
    <location>
        <begin position="1270"/>
        <end position="1293"/>
    </location>
</feature>
<keyword evidence="6 17" id="KW-0547">Nucleotide-binding</keyword>
<feature type="binding site" evidence="17">
    <location>
        <position position="1073"/>
    </location>
    <ligand>
        <name>ATP</name>
        <dbReference type="ChEBI" id="CHEBI:30616"/>
    </ligand>
</feature>
<comment type="similarity">
    <text evidence="3 19">Belongs to the cation transport ATPase (P-type) (TC 3.A.3) family. Type IV subfamily.</text>
</comment>
<evidence type="ECO:0000256" key="17">
    <source>
        <dbReference type="PIRSR" id="PIRSR606539-2"/>
    </source>
</evidence>